<dbReference type="CDD" id="cd20852">
    <property type="entry name" value="C1_DGK_typeII_rpt2"/>
    <property type="match status" value="1"/>
</dbReference>
<dbReference type="PROSITE" id="PS50146">
    <property type="entry name" value="DAGK"/>
    <property type="match status" value="1"/>
</dbReference>
<feature type="domain" description="DAGKc" evidence="19">
    <location>
        <begin position="215"/>
        <end position="350"/>
    </location>
</feature>
<dbReference type="EMBL" id="HE600967">
    <property type="protein sequence ID" value="CAP24401.2"/>
    <property type="molecule type" value="Genomic_DNA"/>
</dbReference>
<dbReference type="PROSITE" id="PS50081">
    <property type="entry name" value="ZF_DAG_PE_2"/>
    <property type="match status" value="2"/>
</dbReference>
<dbReference type="FunCoup" id="A8WV90">
    <property type="interactions" value="863"/>
</dbReference>
<proteinExistence type="inferred from homology"/>
<dbReference type="SMART" id="SM00109">
    <property type="entry name" value="C1"/>
    <property type="match status" value="2"/>
</dbReference>
<keyword evidence="13" id="KW-0862">Zinc</keyword>
<evidence type="ECO:0000259" key="17">
    <source>
        <dbReference type="PROSITE" id="PS50081"/>
    </source>
</evidence>
<evidence type="ECO:0000256" key="6">
    <source>
        <dbReference type="ARBA" id="ARBA00022553"/>
    </source>
</evidence>
<dbReference type="WormBase" id="CBG03505a">
    <property type="protein sequence ID" value="CBP46967"/>
    <property type="gene ID" value="WBGene00026360"/>
    <property type="gene designation" value="Cbr-dgk-4"/>
</dbReference>
<feature type="region of interest" description="Disordered" evidence="16">
    <location>
        <begin position="637"/>
        <end position="771"/>
    </location>
</feature>
<keyword evidence="14 15" id="KW-0067">ATP-binding</keyword>
<keyword evidence="6" id="KW-0597">Phosphoprotein</keyword>
<keyword evidence="9" id="KW-0677">Repeat</keyword>
<comment type="similarity">
    <text evidence="4 15">Belongs to the eukaryotic diacylglycerol kinase family.</text>
</comment>
<dbReference type="Pfam" id="PF00536">
    <property type="entry name" value="SAM_1"/>
    <property type="match status" value="1"/>
</dbReference>
<evidence type="ECO:0000259" key="19">
    <source>
        <dbReference type="PROSITE" id="PS50146"/>
    </source>
</evidence>
<dbReference type="InterPro" id="IPR013761">
    <property type="entry name" value="SAM/pointed_sf"/>
</dbReference>
<keyword evidence="8" id="KW-0479">Metal-binding</keyword>
<dbReference type="SMART" id="SM00046">
    <property type="entry name" value="DAGKc"/>
    <property type="match status" value="1"/>
</dbReference>
<feature type="compositionally biased region" description="Low complexity" evidence="16">
    <location>
        <begin position="1395"/>
        <end position="1410"/>
    </location>
</feature>
<keyword evidence="10 15" id="KW-0547">Nucleotide-binding</keyword>
<feature type="region of interest" description="Disordered" evidence="16">
    <location>
        <begin position="856"/>
        <end position="877"/>
    </location>
</feature>
<evidence type="ECO:0000313" key="22">
    <source>
        <dbReference type="WormBase" id="CBG03505a"/>
    </source>
</evidence>
<dbReference type="InterPro" id="IPR001206">
    <property type="entry name" value="Diacylglycerol_kinase_cat_dom"/>
</dbReference>
<dbReference type="eggNOG" id="KOG1170">
    <property type="taxonomic scope" value="Eukaryota"/>
</dbReference>
<dbReference type="PANTHER" id="PTHR11255:SF109">
    <property type="entry name" value="DIACYLGLYCEROL KINASE ETA"/>
    <property type="match status" value="1"/>
</dbReference>
<dbReference type="GO" id="GO:0046339">
    <property type="term" value="P:diacylglycerol metabolic process"/>
    <property type="evidence" value="ECO:0000318"/>
    <property type="project" value="GO_Central"/>
</dbReference>
<accession>A8WV90</accession>
<feature type="compositionally biased region" description="Basic residues" evidence="16">
    <location>
        <begin position="1345"/>
        <end position="1356"/>
    </location>
</feature>
<dbReference type="FunFam" id="2.60.200.40:FF:000001">
    <property type="entry name" value="Diacylglycerol kinase"/>
    <property type="match status" value="1"/>
</dbReference>
<dbReference type="InterPro" id="IPR016064">
    <property type="entry name" value="NAD/diacylglycerol_kinase_sf"/>
</dbReference>
<dbReference type="CDD" id="cd20800">
    <property type="entry name" value="C1_DGK_typeII_rpt1"/>
    <property type="match status" value="1"/>
</dbReference>
<dbReference type="GO" id="GO:0005886">
    <property type="term" value="C:plasma membrane"/>
    <property type="evidence" value="ECO:0000318"/>
    <property type="project" value="GO_Central"/>
</dbReference>
<dbReference type="InterPro" id="IPR002219">
    <property type="entry name" value="PKC_DAG/PE"/>
</dbReference>
<feature type="compositionally biased region" description="Polar residues" evidence="16">
    <location>
        <begin position="668"/>
        <end position="682"/>
    </location>
</feature>
<keyword evidence="5" id="KW-0963">Cytoplasm</keyword>
<dbReference type="SUPFAM" id="SSF47769">
    <property type="entry name" value="SAM/Pointed domain"/>
    <property type="match status" value="1"/>
</dbReference>
<keyword evidence="7 15" id="KW-0808">Transferase</keyword>
<feature type="compositionally biased region" description="Acidic residues" evidence="16">
    <location>
        <begin position="466"/>
        <end position="478"/>
    </location>
</feature>
<dbReference type="PROSITE" id="PS50105">
    <property type="entry name" value="SAM_DOMAIN"/>
    <property type="match status" value="1"/>
</dbReference>
<evidence type="ECO:0000256" key="7">
    <source>
        <dbReference type="ARBA" id="ARBA00022679"/>
    </source>
</evidence>
<dbReference type="GO" id="GO:0035556">
    <property type="term" value="P:intracellular signal transduction"/>
    <property type="evidence" value="ECO:0000318"/>
    <property type="project" value="GO_Central"/>
</dbReference>
<dbReference type="STRING" id="6238.A8WV90"/>
<evidence type="ECO:0000256" key="15">
    <source>
        <dbReference type="RuleBase" id="RU361128"/>
    </source>
</evidence>
<organism evidence="20 21">
    <name type="scientific">Caenorhabditis briggsae</name>
    <dbReference type="NCBI Taxonomy" id="6238"/>
    <lineage>
        <taxon>Eukaryota</taxon>
        <taxon>Metazoa</taxon>
        <taxon>Ecdysozoa</taxon>
        <taxon>Nematoda</taxon>
        <taxon>Chromadorea</taxon>
        <taxon>Rhabditida</taxon>
        <taxon>Rhabditina</taxon>
        <taxon>Rhabditomorpha</taxon>
        <taxon>Rhabditoidea</taxon>
        <taxon>Rhabditidae</taxon>
        <taxon>Peloderinae</taxon>
        <taxon>Caenorhabditis</taxon>
    </lineage>
</organism>
<protein>
    <recommendedName>
        <fullName evidence="15">Diacylglycerol kinase</fullName>
        <shortName evidence="15">DAG kinase</shortName>
        <ecNumber evidence="15">2.7.1.107</ecNumber>
    </recommendedName>
</protein>
<keyword evidence="21" id="KW-1185">Reference proteome</keyword>
<dbReference type="InParanoid" id="A8WV90"/>
<dbReference type="Gene3D" id="3.30.60.20">
    <property type="match status" value="2"/>
</dbReference>
<dbReference type="GO" id="GO:0005524">
    <property type="term" value="F:ATP binding"/>
    <property type="evidence" value="ECO:0007669"/>
    <property type="project" value="UniProtKB-KW"/>
</dbReference>
<dbReference type="GO" id="GO:0006654">
    <property type="term" value="P:phosphatidic acid biosynthetic process"/>
    <property type="evidence" value="ECO:0000318"/>
    <property type="project" value="GO_Central"/>
</dbReference>
<dbReference type="InterPro" id="IPR037607">
    <property type="entry name" value="DGK"/>
</dbReference>
<sequence>MVRRHDDDCEDEETKISKNDEQEAWKQALLTAKDNLPEKASGPLVALLEGTSGHHHWTETNHPRPTFCNYCREKLNGVPWHGYTCDVCKVKAHRKCRDSVTEPCKWTNQSSIPQHLQFISPENTLLPHQWMEGNLPMPAKCSVCEKPCGSVRKLVDYRCIWCGCCVHDTCIAQLARSCSLGHSALSVISPLALKSVSPNGTALLREEAYGGDGLPGGSPLIVLINAKSGDSQGQRIIKKFRRILNPIQVFDIIATGPDFALTFFSQLESFRVLVCGGDGTVGWVLSAFDRLNLHSKCQLAILPLGTGNDLARVLGWGHAFYDDTLLPQVVRTMERAHTKMLDRWSVLAIEGAGDREGTVFLDAEQSQDIIHAAQQLCQTIRELVHNVSGTYSSMSNQNMLSNEEEKGQMTSQNSEESESKNLSLDDGDETIRQTTDTMTENCNTLLGKLDRLMKSLKEDSNNLEESGFEPGDDDECSTGDEMLQNRRKNEDSVVNRANSLKKALREVILMAEKGINQHYRETTTTNNTACTRRERFRKKRSKTTPSVLRIHHNKCLNTFQPPCSYQKIIISHSNLSSSSACSPPCSPAEEGPESDGKEFRSSSCKATFDISHSQSSSSAVLSALFQSQSTRNFEEILEKPSIGTVHPPTPGATREPSTACDDDDEDSQMTSSEFQKTSPEDSTSSDRPRILSDTTLNKKKNSEKIKSQSLHPICGGGPSGVDKMKQSHSDSSLYGEYEHLEGSSSGCGGGGTSGSTLLPARASDSATWQRVKERKRTVGSDLGLSSSSHLRRYSILVVFKTFKSGRSLSKKGRGLIETVYFPHFCSCRNMLSGFAGGSLIAEILLLNARVLSQMSGKVGGANSPPPTSSSSMNGPMSDCQTPFTQYKEMCVMNNYFGIGLDAKIALEFHNKREESEKTRSRSKLFMWYGILGGKELMHRTYRNLEQRIKLECDGVPIDLPSLQGIVILNIPSYSGGANFWGRNKEGPEFTVQSFDDRILEVVALFGVIHVATSRVPNAYRLQNHRIAQCRHVRIVILGDEPIPVQVDGEPWLQPPGIMQIVHKNRAQMLARNPVFDATLKKWEEQKATSSGIGTTAPSTPTALVGSSGEQIPFLTRAREFLRLIEGEIARLGVSSAFLGSLDDANAIVRGGAASGEEDPEFIDDLEEREEAVASVERVVELLEDHFGFPQRTRAPAGQPKLGPTPHFTFEIHGDEPDNWRYVINSIRQEMDREEASIRKARKQDLIAGKPKRSRFTAWFHKRFGTRSSSPFAYDNIPYWTCEEVCAWLQSIGLSEYQTTFRKNDIQGSELMHLERSDIMDIGIVKIGHVKRLQSAITELRAQNQRARRAQARKKRVAKEYKSGASGTTGGGIMGGVSGDKRKESSAERYSNCVPSTSIAGATSSGGTSSGNKRRIPPKDGESAPAVMQVDPASTDC</sequence>
<dbReference type="InterPro" id="IPR000756">
    <property type="entry name" value="Diacylglycerol_kin_accessory"/>
</dbReference>
<dbReference type="PANTHER" id="PTHR11255">
    <property type="entry name" value="DIACYLGLYCEROL KINASE"/>
    <property type="match status" value="1"/>
</dbReference>
<dbReference type="FunFam" id="1.10.150.50:FF:000106">
    <property type="entry name" value="Diacylglycerol kinase"/>
    <property type="match status" value="1"/>
</dbReference>
<dbReference type="SMART" id="SM00454">
    <property type="entry name" value="SAM"/>
    <property type="match status" value="1"/>
</dbReference>
<dbReference type="EC" id="2.7.1.107" evidence="15"/>
<reference evidence="20 21" key="2">
    <citation type="journal article" date="2011" name="PLoS Genet.">
        <title>Caenorhabditis briggsae recombinant inbred line genotypes reveal inter-strain incompatibility and the evolution of recombination.</title>
        <authorList>
            <person name="Ross J.A."/>
            <person name="Koboldt D.C."/>
            <person name="Staisch J.E."/>
            <person name="Chamberlin H.M."/>
            <person name="Gupta B.P."/>
            <person name="Miller R.D."/>
            <person name="Baird S.E."/>
            <person name="Haag E.S."/>
        </authorList>
    </citation>
    <scope>NUCLEOTIDE SEQUENCE [LARGE SCALE GENOMIC DNA]</scope>
    <source>
        <strain evidence="20 21">AF16</strain>
    </source>
</reference>
<evidence type="ECO:0000256" key="14">
    <source>
        <dbReference type="ARBA" id="ARBA00022840"/>
    </source>
</evidence>
<dbReference type="HOGENOM" id="CLU_001799_3_0_1"/>
<evidence type="ECO:0000256" key="9">
    <source>
        <dbReference type="ARBA" id="ARBA00022737"/>
    </source>
</evidence>
<dbReference type="GO" id="GO:0004143">
    <property type="term" value="F:ATP-dependent diacylglycerol kinase activity"/>
    <property type="evidence" value="ECO:0000318"/>
    <property type="project" value="GO_Central"/>
</dbReference>
<feature type="domain" description="Phorbol-ester/DAG-type" evidence="17">
    <location>
        <begin position="54"/>
        <end position="104"/>
    </location>
</feature>
<comment type="function">
    <text evidence="2">Phosphorylates diacylglycerol (DAG) to generate phosphatidic acid (PA).</text>
</comment>
<evidence type="ECO:0000256" key="5">
    <source>
        <dbReference type="ARBA" id="ARBA00022490"/>
    </source>
</evidence>
<evidence type="ECO:0000256" key="8">
    <source>
        <dbReference type="ARBA" id="ARBA00022723"/>
    </source>
</evidence>
<keyword evidence="11" id="KW-0863">Zinc-finger</keyword>
<evidence type="ECO:0000313" key="21">
    <source>
        <dbReference type="Proteomes" id="UP000008549"/>
    </source>
</evidence>
<dbReference type="GO" id="GO:0007200">
    <property type="term" value="P:phospholipase C-activating G protein-coupled receptor signaling pathway"/>
    <property type="evidence" value="ECO:0007669"/>
    <property type="project" value="InterPro"/>
</dbReference>
<reference evidence="20 21" key="1">
    <citation type="journal article" date="2003" name="PLoS Biol.">
        <title>The genome sequence of Caenorhabditis briggsae: a platform for comparative genomics.</title>
        <authorList>
            <person name="Stein L.D."/>
            <person name="Bao Z."/>
            <person name="Blasiar D."/>
            <person name="Blumenthal T."/>
            <person name="Brent M.R."/>
            <person name="Chen N."/>
            <person name="Chinwalla A."/>
            <person name="Clarke L."/>
            <person name="Clee C."/>
            <person name="Coghlan A."/>
            <person name="Coulson A."/>
            <person name="D'Eustachio P."/>
            <person name="Fitch D.H."/>
            <person name="Fulton L.A."/>
            <person name="Fulton R.E."/>
            <person name="Griffiths-Jones S."/>
            <person name="Harris T.W."/>
            <person name="Hillier L.W."/>
            <person name="Kamath R."/>
            <person name="Kuwabara P.E."/>
            <person name="Mardis E.R."/>
            <person name="Marra M.A."/>
            <person name="Miner T.L."/>
            <person name="Minx P."/>
            <person name="Mullikin J.C."/>
            <person name="Plumb R.W."/>
            <person name="Rogers J."/>
            <person name="Schein J.E."/>
            <person name="Sohrmann M."/>
            <person name="Spieth J."/>
            <person name="Stajich J.E."/>
            <person name="Wei C."/>
            <person name="Willey D."/>
            <person name="Wilson R.K."/>
            <person name="Durbin R."/>
            <person name="Waterston R.H."/>
        </authorList>
    </citation>
    <scope>NUCLEOTIDE SEQUENCE [LARGE SCALE GENOMIC DNA]</scope>
    <source>
        <strain evidence="20 21">AF16</strain>
    </source>
</reference>
<feature type="region of interest" description="Disordered" evidence="16">
    <location>
        <begin position="579"/>
        <end position="600"/>
    </location>
</feature>
<dbReference type="SMART" id="SM00045">
    <property type="entry name" value="DAGKa"/>
    <property type="match status" value="1"/>
</dbReference>
<dbReference type="Gene3D" id="1.10.150.50">
    <property type="entry name" value="Transcription Factor, Ets-1"/>
    <property type="match status" value="1"/>
</dbReference>
<keyword evidence="12 15" id="KW-0418">Kinase</keyword>
<feature type="compositionally biased region" description="Gly residues" evidence="16">
    <location>
        <begin position="1366"/>
        <end position="1377"/>
    </location>
</feature>
<dbReference type="Pfam" id="PF00130">
    <property type="entry name" value="C1_1"/>
    <property type="match status" value="2"/>
</dbReference>
<dbReference type="Gene3D" id="2.60.200.40">
    <property type="match status" value="1"/>
</dbReference>
<evidence type="ECO:0000259" key="18">
    <source>
        <dbReference type="PROSITE" id="PS50105"/>
    </source>
</evidence>
<dbReference type="FunFam" id="3.30.60.20:FF:000081">
    <property type="entry name" value="Diacylglycerol kinase"/>
    <property type="match status" value="1"/>
</dbReference>
<gene>
    <name evidence="22" type="primary">dgk-4</name>
    <name evidence="20" type="synonym">Cbr-dgk-4</name>
    <name evidence="22" type="ORF">CBG03505</name>
    <name evidence="20" type="ORF">CBG_03505</name>
</gene>
<dbReference type="Pfam" id="PF00781">
    <property type="entry name" value="DAGK_cat"/>
    <property type="match status" value="1"/>
</dbReference>
<evidence type="ECO:0000256" key="4">
    <source>
        <dbReference type="ARBA" id="ARBA00009280"/>
    </source>
</evidence>
<dbReference type="InterPro" id="IPR017438">
    <property type="entry name" value="ATP-NAD_kinase_N"/>
</dbReference>
<dbReference type="Gene3D" id="3.40.50.10330">
    <property type="entry name" value="Probable inorganic polyphosphate/atp-NAD kinase, domain 1"/>
    <property type="match status" value="1"/>
</dbReference>
<evidence type="ECO:0000256" key="12">
    <source>
        <dbReference type="ARBA" id="ARBA00022777"/>
    </source>
</evidence>
<feature type="compositionally biased region" description="Low complexity" evidence="16">
    <location>
        <begin position="868"/>
        <end position="877"/>
    </location>
</feature>
<feature type="domain" description="SAM" evidence="18">
    <location>
        <begin position="1279"/>
        <end position="1342"/>
    </location>
</feature>
<dbReference type="InterPro" id="IPR001660">
    <property type="entry name" value="SAM"/>
</dbReference>
<comment type="catalytic activity">
    <reaction evidence="1 15">
        <text>a 1,2-diacyl-sn-glycerol + ATP = a 1,2-diacyl-sn-glycero-3-phosphate + ADP + H(+)</text>
        <dbReference type="Rhea" id="RHEA:10272"/>
        <dbReference type="ChEBI" id="CHEBI:15378"/>
        <dbReference type="ChEBI" id="CHEBI:17815"/>
        <dbReference type="ChEBI" id="CHEBI:30616"/>
        <dbReference type="ChEBI" id="CHEBI:58608"/>
        <dbReference type="ChEBI" id="CHEBI:456216"/>
        <dbReference type="EC" id="2.7.1.107"/>
    </reaction>
</comment>
<evidence type="ECO:0000256" key="13">
    <source>
        <dbReference type="ARBA" id="ARBA00022833"/>
    </source>
</evidence>
<dbReference type="GO" id="GO:0008270">
    <property type="term" value="F:zinc ion binding"/>
    <property type="evidence" value="ECO:0007669"/>
    <property type="project" value="UniProtKB-KW"/>
</dbReference>
<feature type="region of interest" description="Disordered" evidence="16">
    <location>
        <begin position="1343"/>
        <end position="1436"/>
    </location>
</feature>
<dbReference type="InterPro" id="IPR046349">
    <property type="entry name" value="C1-like_sf"/>
</dbReference>
<dbReference type="PROSITE" id="PS00479">
    <property type="entry name" value="ZF_DAG_PE_1"/>
    <property type="match status" value="2"/>
</dbReference>
<evidence type="ECO:0000256" key="10">
    <source>
        <dbReference type="ARBA" id="ARBA00022741"/>
    </source>
</evidence>
<feature type="domain" description="Phorbol-ester/DAG-type" evidence="17">
    <location>
        <begin position="127"/>
        <end position="178"/>
    </location>
</feature>
<evidence type="ECO:0000256" key="11">
    <source>
        <dbReference type="ARBA" id="ARBA00022771"/>
    </source>
</evidence>
<evidence type="ECO:0000313" key="20">
    <source>
        <dbReference type="EMBL" id="CAP24401.2"/>
    </source>
</evidence>
<dbReference type="GO" id="GO:0005737">
    <property type="term" value="C:cytoplasm"/>
    <property type="evidence" value="ECO:0007669"/>
    <property type="project" value="UniProtKB-SubCell"/>
</dbReference>
<dbReference type="Proteomes" id="UP000008549">
    <property type="component" value="Unassembled WGS sequence"/>
</dbReference>
<dbReference type="SUPFAM" id="SSF111331">
    <property type="entry name" value="NAD kinase/diacylglycerol kinase-like"/>
    <property type="match status" value="2"/>
</dbReference>
<dbReference type="OMA" id="SKAPCEK"/>
<feature type="region of interest" description="Disordered" evidence="16">
    <location>
        <begin position="402"/>
        <end position="427"/>
    </location>
</feature>
<comment type="subcellular location">
    <subcellularLocation>
        <location evidence="3">Cytoplasm</location>
    </subcellularLocation>
</comment>
<name>A8WV90_CAEBR</name>
<evidence type="ECO:0000256" key="1">
    <source>
        <dbReference type="ARBA" id="ARBA00001383"/>
    </source>
</evidence>
<feature type="region of interest" description="Disordered" evidence="16">
    <location>
        <begin position="460"/>
        <end position="480"/>
    </location>
</feature>
<evidence type="ECO:0000256" key="3">
    <source>
        <dbReference type="ARBA" id="ARBA00004496"/>
    </source>
</evidence>
<dbReference type="Pfam" id="PF00609">
    <property type="entry name" value="DAGK_acc"/>
    <property type="match status" value="1"/>
</dbReference>
<dbReference type="SUPFAM" id="SSF57889">
    <property type="entry name" value="Cysteine-rich domain"/>
    <property type="match status" value="2"/>
</dbReference>
<evidence type="ECO:0000256" key="16">
    <source>
        <dbReference type="SAM" id="MobiDB-lite"/>
    </source>
</evidence>
<dbReference type="FunFam" id="3.30.60.20:FF:000002">
    <property type="entry name" value="Diacylglycerol kinase"/>
    <property type="match status" value="1"/>
</dbReference>
<evidence type="ECO:0000256" key="2">
    <source>
        <dbReference type="ARBA" id="ARBA00002064"/>
    </source>
</evidence>